<dbReference type="InterPro" id="IPR017974">
    <property type="entry name" value="Claudin_CS"/>
</dbReference>
<dbReference type="GO" id="GO:0005923">
    <property type="term" value="C:bicellular tight junction"/>
    <property type="evidence" value="ECO:0007669"/>
    <property type="project" value="UniProtKB-SubCell"/>
</dbReference>
<reference evidence="11 12" key="1">
    <citation type="submission" date="2024-01" db="EMBL/GenBank/DDBJ databases">
        <authorList>
            <person name="Alioto T."/>
            <person name="Alioto T."/>
            <person name="Gomez Garrido J."/>
        </authorList>
    </citation>
    <scope>NUCLEOTIDE SEQUENCE [LARGE SCALE GENOMIC DNA]</scope>
</reference>
<feature type="transmembrane region" description="Helical" evidence="10">
    <location>
        <begin position="170"/>
        <end position="191"/>
    </location>
</feature>
<comment type="caution">
    <text evidence="11">The sequence shown here is derived from an EMBL/GenBank/DDBJ whole genome shotgun (WGS) entry which is preliminary data.</text>
</comment>
<dbReference type="PANTHER" id="PTHR12002">
    <property type="entry name" value="CLAUDIN"/>
    <property type="match status" value="1"/>
</dbReference>
<keyword evidence="8 10" id="KW-1133">Transmembrane helix</keyword>
<proteinExistence type="inferred from homology"/>
<protein>
    <submittedName>
        <fullName evidence="11">Claudin-24</fullName>
    </submittedName>
</protein>
<evidence type="ECO:0000256" key="5">
    <source>
        <dbReference type="ARBA" id="ARBA00022475"/>
    </source>
</evidence>
<feature type="transmembrane region" description="Helical" evidence="10">
    <location>
        <begin position="61"/>
        <end position="84"/>
    </location>
</feature>
<dbReference type="AlphaFoldDB" id="A0AAV1QBX8"/>
<evidence type="ECO:0000256" key="9">
    <source>
        <dbReference type="ARBA" id="ARBA00023136"/>
    </source>
</evidence>
<evidence type="ECO:0000256" key="8">
    <source>
        <dbReference type="ARBA" id="ARBA00022989"/>
    </source>
</evidence>
<evidence type="ECO:0000256" key="10">
    <source>
        <dbReference type="SAM" id="Phobius"/>
    </source>
</evidence>
<keyword evidence="6 10" id="KW-0812">Transmembrane</keyword>
<dbReference type="PRINTS" id="PR01077">
    <property type="entry name" value="CLAUDIN"/>
</dbReference>
<organism evidence="11 12">
    <name type="scientific">Scomber scombrus</name>
    <name type="common">Atlantic mackerel</name>
    <name type="synonym">Scomber vernalis</name>
    <dbReference type="NCBI Taxonomy" id="13677"/>
    <lineage>
        <taxon>Eukaryota</taxon>
        <taxon>Metazoa</taxon>
        <taxon>Chordata</taxon>
        <taxon>Craniata</taxon>
        <taxon>Vertebrata</taxon>
        <taxon>Euteleostomi</taxon>
        <taxon>Actinopterygii</taxon>
        <taxon>Neopterygii</taxon>
        <taxon>Teleostei</taxon>
        <taxon>Neoteleostei</taxon>
        <taxon>Acanthomorphata</taxon>
        <taxon>Pelagiaria</taxon>
        <taxon>Scombriformes</taxon>
        <taxon>Scombridae</taxon>
        <taxon>Scomber</taxon>
    </lineage>
</organism>
<dbReference type="Gene3D" id="1.20.140.150">
    <property type="match status" value="1"/>
</dbReference>
<evidence type="ECO:0000256" key="3">
    <source>
        <dbReference type="ARBA" id="ARBA00008295"/>
    </source>
</evidence>
<dbReference type="Proteomes" id="UP001314229">
    <property type="component" value="Unassembled WGS sequence"/>
</dbReference>
<feature type="transmembrane region" description="Helical" evidence="10">
    <location>
        <begin position="128"/>
        <end position="149"/>
    </location>
</feature>
<feature type="transmembrane region" description="Helical" evidence="10">
    <location>
        <begin position="211"/>
        <end position="233"/>
    </location>
</feature>
<keyword evidence="4" id="KW-0796">Tight junction</keyword>
<evidence type="ECO:0000256" key="4">
    <source>
        <dbReference type="ARBA" id="ARBA00022427"/>
    </source>
</evidence>
<evidence type="ECO:0000256" key="1">
    <source>
        <dbReference type="ARBA" id="ARBA00004435"/>
    </source>
</evidence>
<keyword evidence="9 10" id="KW-0472">Membrane</keyword>
<evidence type="ECO:0000313" key="11">
    <source>
        <dbReference type="EMBL" id="CAK6981045.1"/>
    </source>
</evidence>
<dbReference type="EMBL" id="CAWUFR010000764">
    <property type="protein sequence ID" value="CAK6981045.1"/>
    <property type="molecule type" value="Genomic_DNA"/>
</dbReference>
<accession>A0AAV1QBX8</accession>
<dbReference type="PROSITE" id="PS01346">
    <property type="entry name" value="CLAUDIN"/>
    <property type="match status" value="1"/>
</dbReference>
<dbReference type="GO" id="GO:0005886">
    <property type="term" value="C:plasma membrane"/>
    <property type="evidence" value="ECO:0007669"/>
    <property type="project" value="UniProtKB-SubCell"/>
</dbReference>
<evidence type="ECO:0000256" key="6">
    <source>
        <dbReference type="ARBA" id="ARBA00022692"/>
    </source>
</evidence>
<keyword evidence="12" id="KW-1185">Reference proteome</keyword>
<keyword evidence="5" id="KW-1003">Cell membrane</keyword>
<comment type="subcellular location">
    <subcellularLocation>
        <location evidence="1">Cell junction</location>
        <location evidence="1">Tight junction</location>
    </subcellularLocation>
    <subcellularLocation>
        <location evidence="2">Cell membrane</location>
        <topology evidence="2">Multi-pass membrane protein</topology>
    </subcellularLocation>
</comment>
<name>A0AAV1QBX8_SCOSC</name>
<dbReference type="Pfam" id="PF00822">
    <property type="entry name" value="PMP22_Claudin"/>
    <property type="match status" value="1"/>
</dbReference>
<dbReference type="InterPro" id="IPR004031">
    <property type="entry name" value="PMP22/EMP/MP20/Claudin"/>
</dbReference>
<evidence type="ECO:0000313" key="12">
    <source>
        <dbReference type="Proteomes" id="UP001314229"/>
    </source>
</evidence>
<gene>
    <name evidence="11" type="ORF">FSCOSCO3_A002151</name>
</gene>
<evidence type="ECO:0000256" key="2">
    <source>
        <dbReference type="ARBA" id="ARBA00004651"/>
    </source>
</evidence>
<sequence length="269" mass="29291">MLRTSDRDLSVDNILFQSNDILPAGGSMMLFEVKSGTNRRPGDPQTRSGAVMDPSIRALELLGVLFSGGAWLCSLATTLMSTWLTLSTDLLTTETYELGLWGTCVVQELGVQECRPYNSMLGLPPDIMLARILMCVTLAIGLLALLLAVPGMHVVNSCTGRRCKWVMRMAGGALCLVAGVLGLIPVSYIAHLTVLRYFDESLPEMLPRWEFGDALFCGWTAGVLHLVAGTLLLTSCLCLQKENCNSPSPIPLVRVQPGRLSIRTRSEYV</sequence>
<keyword evidence="7" id="KW-0965">Cell junction</keyword>
<comment type="similarity">
    <text evidence="3">Belongs to the claudin family.</text>
</comment>
<dbReference type="GO" id="GO:0005198">
    <property type="term" value="F:structural molecule activity"/>
    <property type="evidence" value="ECO:0007669"/>
    <property type="project" value="InterPro"/>
</dbReference>
<dbReference type="InterPro" id="IPR006187">
    <property type="entry name" value="Claudin"/>
</dbReference>
<evidence type="ECO:0000256" key="7">
    <source>
        <dbReference type="ARBA" id="ARBA00022949"/>
    </source>
</evidence>